<dbReference type="RefSeq" id="XP_001432707.1">
    <property type="nucleotide sequence ID" value="XM_001432670.1"/>
</dbReference>
<dbReference type="EMBL" id="CT868038">
    <property type="protein sequence ID" value="CAK65310.1"/>
    <property type="molecule type" value="Genomic_DNA"/>
</dbReference>
<proteinExistence type="predicted"/>
<organism evidence="1 2">
    <name type="scientific">Paramecium tetraurelia</name>
    <dbReference type="NCBI Taxonomy" id="5888"/>
    <lineage>
        <taxon>Eukaryota</taxon>
        <taxon>Sar</taxon>
        <taxon>Alveolata</taxon>
        <taxon>Ciliophora</taxon>
        <taxon>Intramacronucleata</taxon>
        <taxon>Oligohymenophorea</taxon>
        <taxon>Peniculida</taxon>
        <taxon>Parameciidae</taxon>
        <taxon>Paramecium</taxon>
    </lineage>
</organism>
<dbReference type="InParanoid" id="A0C3E3"/>
<dbReference type="Proteomes" id="UP000000600">
    <property type="component" value="Unassembled WGS sequence"/>
</dbReference>
<dbReference type="GeneID" id="5018492"/>
<dbReference type="KEGG" id="ptm:GSPATT00034789001"/>
<dbReference type="OMA" id="MYLENHA"/>
<evidence type="ECO:0000313" key="1">
    <source>
        <dbReference type="EMBL" id="CAK65310.1"/>
    </source>
</evidence>
<sequence>MHLEKHAKTLIYYYNSSDEDEEDYNKKALSYRNDFNDMDDQVLRLKQENLNNKQSITDLLEELEIHQQRVVLLQQSLMDQKKLAQDSQDQLRRIQVKKQEDKLLKEQKRFQDKFALQTNTSLEKLRQHFDFTLQQLTPKPNNR</sequence>
<reference evidence="1 2" key="1">
    <citation type="journal article" date="2006" name="Nature">
        <title>Global trends of whole-genome duplications revealed by the ciliate Paramecium tetraurelia.</title>
        <authorList>
            <consortium name="Genoscope"/>
            <person name="Aury J.-M."/>
            <person name="Jaillon O."/>
            <person name="Duret L."/>
            <person name="Noel B."/>
            <person name="Jubin C."/>
            <person name="Porcel B.M."/>
            <person name="Segurens B."/>
            <person name="Daubin V."/>
            <person name="Anthouard V."/>
            <person name="Aiach N."/>
            <person name="Arnaiz O."/>
            <person name="Billaut A."/>
            <person name="Beisson J."/>
            <person name="Blanc I."/>
            <person name="Bouhouche K."/>
            <person name="Camara F."/>
            <person name="Duharcourt S."/>
            <person name="Guigo R."/>
            <person name="Gogendeau D."/>
            <person name="Katinka M."/>
            <person name="Keller A.-M."/>
            <person name="Kissmehl R."/>
            <person name="Klotz C."/>
            <person name="Koll F."/>
            <person name="Le Moue A."/>
            <person name="Lepere C."/>
            <person name="Malinsky S."/>
            <person name="Nowacki M."/>
            <person name="Nowak J.K."/>
            <person name="Plattner H."/>
            <person name="Poulain J."/>
            <person name="Ruiz F."/>
            <person name="Serrano V."/>
            <person name="Zagulski M."/>
            <person name="Dessen P."/>
            <person name="Betermier M."/>
            <person name="Weissenbach J."/>
            <person name="Scarpelli C."/>
            <person name="Schachter V."/>
            <person name="Sperling L."/>
            <person name="Meyer E."/>
            <person name="Cohen J."/>
            <person name="Wincker P."/>
        </authorList>
    </citation>
    <scope>NUCLEOTIDE SEQUENCE [LARGE SCALE GENOMIC DNA]</scope>
    <source>
        <strain evidence="1 2">Stock d4-2</strain>
    </source>
</reference>
<protein>
    <submittedName>
        <fullName evidence="1">Uncharacterized protein</fullName>
    </submittedName>
</protein>
<name>A0C3E3_PARTE</name>
<keyword evidence="2" id="KW-1185">Reference proteome</keyword>
<gene>
    <name evidence="1" type="ORF">GSPATT00034789001</name>
</gene>
<dbReference type="AlphaFoldDB" id="A0C3E3"/>
<accession>A0C3E3</accession>
<evidence type="ECO:0000313" key="2">
    <source>
        <dbReference type="Proteomes" id="UP000000600"/>
    </source>
</evidence>
<dbReference type="HOGENOM" id="CLU_120227_0_0_1"/>